<dbReference type="Gene3D" id="1.20.1250.20">
    <property type="entry name" value="MFS general substrate transporter like domains"/>
    <property type="match status" value="1"/>
</dbReference>
<comment type="caution">
    <text evidence="2">The sequence shown here is derived from an EMBL/GenBank/DDBJ whole genome shotgun (WGS) entry which is preliminary data.</text>
</comment>
<name>A0A8S3Z1R8_9EUPU</name>
<organism evidence="2 3">
    <name type="scientific">Candidula unifasciata</name>
    <dbReference type="NCBI Taxonomy" id="100452"/>
    <lineage>
        <taxon>Eukaryota</taxon>
        <taxon>Metazoa</taxon>
        <taxon>Spiralia</taxon>
        <taxon>Lophotrochozoa</taxon>
        <taxon>Mollusca</taxon>
        <taxon>Gastropoda</taxon>
        <taxon>Heterobranchia</taxon>
        <taxon>Euthyneura</taxon>
        <taxon>Panpulmonata</taxon>
        <taxon>Eupulmonata</taxon>
        <taxon>Stylommatophora</taxon>
        <taxon>Helicina</taxon>
        <taxon>Helicoidea</taxon>
        <taxon>Geomitridae</taxon>
        <taxon>Candidula</taxon>
    </lineage>
</organism>
<evidence type="ECO:0000313" key="3">
    <source>
        <dbReference type="Proteomes" id="UP000678393"/>
    </source>
</evidence>
<dbReference type="AlphaFoldDB" id="A0A8S3Z1R8"/>
<dbReference type="Proteomes" id="UP000678393">
    <property type="component" value="Unassembled WGS sequence"/>
</dbReference>
<keyword evidence="1" id="KW-1133">Transmembrane helix</keyword>
<proteinExistence type="predicted"/>
<dbReference type="GO" id="GO:0022857">
    <property type="term" value="F:transmembrane transporter activity"/>
    <property type="evidence" value="ECO:0007669"/>
    <property type="project" value="InterPro"/>
</dbReference>
<dbReference type="SUPFAM" id="SSF103473">
    <property type="entry name" value="MFS general substrate transporter"/>
    <property type="match status" value="1"/>
</dbReference>
<dbReference type="Pfam" id="PF07690">
    <property type="entry name" value="MFS_1"/>
    <property type="match status" value="1"/>
</dbReference>
<feature type="transmembrane region" description="Helical" evidence="1">
    <location>
        <begin position="100"/>
        <end position="133"/>
    </location>
</feature>
<dbReference type="PANTHER" id="PTHR11360:SF284">
    <property type="entry name" value="EG:103B4.3 PROTEIN-RELATED"/>
    <property type="match status" value="1"/>
</dbReference>
<keyword evidence="3" id="KW-1185">Reference proteome</keyword>
<feature type="non-terminal residue" evidence="2">
    <location>
        <position position="1"/>
    </location>
</feature>
<feature type="transmembrane region" description="Helical" evidence="1">
    <location>
        <begin position="188"/>
        <end position="211"/>
    </location>
</feature>
<evidence type="ECO:0008006" key="4">
    <source>
        <dbReference type="Google" id="ProtNLM"/>
    </source>
</evidence>
<accession>A0A8S3Z1R8</accession>
<dbReference type="InterPro" id="IPR036259">
    <property type="entry name" value="MFS_trans_sf"/>
</dbReference>
<feature type="transmembrane region" description="Helical" evidence="1">
    <location>
        <begin position="67"/>
        <end position="88"/>
    </location>
</feature>
<protein>
    <recommendedName>
        <fullName evidence="4">Major facilitator superfamily (MFS) profile domain-containing protein</fullName>
    </recommendedName>
</protein>
<evidence type="ECO:0000256" key="1">
    <source>
        <dbReference type="SAM" id="Phobius"/>
    </source>
</evidence>
<gene>
    <name evidence="2" type="ORF">CUNI_LOCUS7836</name>
</gene>
<dbReference type="PANTHER" id="PTHR11360">
    <property type="entry name" value="MONOCARBOXYLATE TRANSPORTER"/>
    <property type="match status" value="1"/>
</dbReference>
<dbReference type="OrthoDB" id="6435476at2759"/>
<reference evidence="2" key="1">
    <citation type="submission" date="2021-04" db="EMBL/GenBank/DDBJ databases">
        <authorList>
            <consortium name="Molecular Ecology Group"/>
        </authorList>
    </citation>
    <scope>NUCLEOTIDE SEQUENCE</scope>
</reference>
<dbReference type="InterPro" id="IPR011701">
    <property type="entry name" value="MFS"/>
</dbReference>
<dbReference type="InterPro" id="IPR050327">
    <property type="entry name" value="Proton-linked_MCT"/>
</dbReference>
<dbReference type="EMBL" id="CAJHNH020001252">
    <property type="protein sequence ID" value="CAG5122278.1"/>
    <property type="molecule type" value="Genomic_DNA"/>
</dbReference>
<sequence>YQPDQTDGVPLGVSLVTADGQTEEAPSSELWSFRWALLSMLPGTVNGYLAGYIPTITKYQGVSLDEAALLVTIMGCVDMVSRIGFGFVADAHILTPSKLLAIACIFLGVICHLFGFATSFVTLVPVIVVIGLFIGARGPMGSLICIEVVGARNMPAAFSIMSTLNTLVGPTANPIFGKLAEVTGSFVIVMHVIGAGYFTCAGCLLLLPLFVRLDAKHGRQK</sequence>
<keyword evidence="1" id="KW-0812">Transmembrane</keyword>
<evidence type="ECO:0000313" key="2">
    <source>
        <dbReference type="EMBL" id="CAG5122278.1"/>
    </source>
</evidence>
<keyword evidence="1" id="KW-0472">Membrane</keyword>
<feature type="transmembrane region" description="Helical" evidence="1">
    <location>
        <begin position="35"/>
        <end position="55"/>
    </location>
</feature>